<evidence type="ECO:0000313" key="2">
    <source>
        <dbReference type="Proteomes" id="UP001060215"/>
    </source>
</evidence>
<accession>A0ACC0F1M3</accession>
<proteinExistence type="predicted"/>
<evidence type="ECO:0000313" key="1">
    <source>
        <dbReference type="EMBL" id="KAI7982601.1"/>
    </source>
</evidence>
<dbReference type="EMBL" id="CM045768">
    <property type="protein sequence ID" value="KAI7982601.1"/>
    <property type="molecule type" value="Genomic_DNA"/>
</dbReference>
<sequence length="303" mass="32868">MDIKIHSPINQYTVTCAGAASNLMGSVNAPEDSEDEVLEDDAPEDLHANVMPSTEQPQYWTEFLAMEEQLDKGYDYVHLENATKSTAPRALNQRKEKTRKQQPTTTIIKMNSISGFFFLLPLTICLSLVAAQRTTTLAVAQTNGTATATSPATLITKACSSSQRKDFCVALLNANPNSQKADLKGLAFVALKAASKNATDISAQIKLLLNGTDVAPTVDDGLTNCDKAYHDVVDQIEDSITALVSNAHKDVENWMKTAIADIDTCEMGVKGQTELAVELSRKNRVLRQLCNTALGIVHVVARN</sequence>
<dbReference type="Proteomes" id="UP001060215">
    <property type="component" value="Chromosome 11"/>
</dbReference>
<gene>
    <name evidence="1" type="ORF">LOK49_LG15G00188</name>
</gene>
<protein>
    <submittedName>
        <fullName evidence="1">Uncharacterized protein</fullName>
    </submittedName>
</protein>
<keyword evidence="2" id="KW-1185">Reference proteome</keyword>
<comment type="caution">
    <text evidence="1">The sequence shown here is derived from an EMBL/GenBank/DDBJ whole genome shotgun (WGS) entry which is preliminary data.</text>
</comment>
<reference evidence="1 2" key="1">
    <citation type="journal article" date="2022" name="Plant J.">
        <title>Chromosome-level genome of Camellia lanceoleosa provides a valuable resource for understanding genome evolution and self-incompatibility.</title>
        <authorList>
            <person name="Gong W."/>
            <person name="Xiao S."/>
            <person name="Wang L."/>
            <person name="Liao Z."/>
            <person name="Chang Y."/>
            <person name="Mo W."/>
            <person name="Hu G."/>
            <person name="Li W."/>
            <person name="Zhao G."/>
            <person name="Zhu H."/>
            <person name="Hu X."/>
            <person name="Ji K."/>
            <person name="Xiang X."/>
            <person name="Song Q."/>
            <person name="Yuan D."/>
            <person name="Jin S."/>
            <person name="Zhang L."/>
        </authorList>
    </citation>
    <scope>NUCLEOTIDE SEQUENCE [LARGE SCALE GENOMIC DNA]</scope>
    <source>
        <strain evidence="1">SQ_2022a</strain>
    </source>
</reference>
<organism evidence="1 2">
    <name type="scientific">Camellia lanceoleosa</name>
    <dbReference type="NCBI Taxonomy" id="1840588"/>
    <lineage>
        <taxon>Eukaryota</taxon>
        <taxon>Viridiplantae</taxon>
        <taxon>Streptophyta</taxon>
        <taxon>Embryophyta</taxon>
        <taxon>Tracheophyta</taxon>
        <taxon>Spermatophyta</taxon>
        <taxon>Magnoliopsida</taxon>
        <taxon>eudicotyledons</taxon>
        <taxon>Gunneridae</taxon>
        <taxon>Pentapetalae</taxon>
        <taxon>asterids</taxon>
        <taxon>Ericales</taxon>
        <taxon>Theaceae</taxon>
        <taxon>Camellia</taxon>
    </lineage>
</organism>
<name>A0ACC0F1M3_9ERIC</name>